<dbReference type="GO" id="GO:0035861">
    <property type="term" value="C:site of double-strand break"/>
    <property type="evidence" value="ECO:0007669"/>
    <property type="project" value="TreeGrafter"/>
</dbReference>
<dbReference type="PANTHER" id="PTHR46060">
    <property type="entry name" value="MARINER MOS1 TRANSPOSASE-LIKE PROTEIN"/>
    <property type="match status" value="1"/>
</dbReference>
<dbReference type="Gene3D" id="1.10.10.10">
    <property type="entry name" value="Winged helix-like DNA-binding domain superfamily/Winged helix DNA-binding domain"/>
    <property type="match status" value="1"/>
</dbReference>
<dbReference type="Gene3D" id="1.10.10.1450">
    <property type="match status" value="1"/>
</dbReference>
<evidence type="ECO:0000313" key="2">
    <source>
        <dbReference type="EMBL" id="GBP90369.1"/>
    </source>
</evidence>
<dbReference type="Proteomes" id="UP000299102">
    <property type="component" value="Unassembled WGS sequence"/>
</dbReference>
<reference evidence="2 3" key="1">
    <citation type="journal article" date="2019" name="Commun. Biol.">
        <title>The bagworm genome reveals a unique fibroin gene that provides high tensile strength.</title>
        <authorList>
            <person name="Kono N."/>
            <person name="Nakamura H."/>
            <person name="Ohtoshi R."/>
            <person name="Tomita M."/>
            <person name="Numata K."/>
            <person name="Arakawa K."/>
        </authorList>
    </citation>
    <scope>NUCLEOTIDE SEQUENCE [LARGE SCALE GENOMIC DNA]</scope>
</reference>
<evidence type="ECO:0000259" key="1">
    <source>
        <dbReference type="Pfam" id="PF17906"/>
    </source>
</evidence>
<name>A0A4C1ZTK2_EUMVA</name>
<dbReference type="InterPro" id="IPR041426">
    <property type="entry name" value="Mos1_HTH"/>
</dbReference>
<dbReference type="GO" id="GO:0000793">
    <property type="term" value="C:condensed chromosome"/>
    <property type="evidence" value="ECO:0007669"/>
    <property type="project" value="TreeGrafter"/>
</dbReference>
<dbReference type="GO" id="GO:0003697">
    <property type="term" value="F:single-stranded DNA binding"/>
    <property type="evidence" value="ECO:0007669"/>
    <property type="project" value="TreeGrafter"/>
</dbReference>
<dbReference type="GO" id="GO:0000729">
    <property type="term" value="P:DNA double-strand break processing"/>
    <property type="evidence" value="ECO:0007669"/>
    <property type="project" value="TreeGrafter"/>
</dbReference>
<dbReference type="GO" id="GO:0044547">
    <property type="term" value="F:DNA topoisomerase binding"/>
    <property type="evidence" value="ECO:0007669"/>
    <property type="project" value="TreeGrafter"/>
</dbReference>
<dbReference type="PANTHER" id="PTHR46060:SF2">
    <property type="entry name" value="HISTONE-LYSINE N-METHYLTRANSFERASE SETMAR"/>
    <property type="match status" value="1"/>
</dbReference>
<comment type="caution">
    <text evidence="2">The sequence shown here is derived from an EMBL/GenBank/DDBJ whole genome shotgun (WGS) entry which is preliminary data.</text>
</comment>
<feature type="domain" description="Mos1 transposase HTH" evidence="1">
    <location>
        <begin position="9"/>
        <end position="57"/>
    </location>
</feature>
<dbReference type="GO" id="GO:0006303">
    <property type="term" value="P:double-strand break repair via nonhomologous end joining"/>
    <property type="evidence" value="ECO:0007669"/>
    <property type="project" value="TreeGrafter"/>
</dbReference>
<proteinExistence type="predicted"/>
<sequence length="110" mass="12900">MSKFEPNKGHLRELLIYFFNLIKSAAEAHRLLVETYNEAALSERICREWFQKFKNGDFDVEDKDRVGRSKIYEDAELEEDSPQTQKELALTLEVTQQAIKQSFKNVKNDS</sequence>
<dbReference type="GO" id="GO:0031297">
    <property type="term" value="P:replication fork processing"/>
    <property type="evidence" value="ECO:0007669"/>
    <property type="project" value="TreeGrafter"/>
</dbReference>
<dbReference type="GO" id="GO:0000014">
    <property type="term" value="F:single-stranded DNA endodeoxyribonuclease activity"/>
    <property type="evidence" value="ECO:0007669"/>
    <property type="project" value="TreeGrafter"/>
</dbReference>
<dbReference type="InterPro" id="IPR036388">
    <property type="entry name" value="WH-like_DNA-bd_sf"/>
</dbReference>
<dbReference type="AlphaFoldDB" id="A0A4C1ZTK2"/>
<dbReference type="OrthoDB" id="616263at2759"/>
<dbReference type="GO" id="GO:0003690">
    <property type="term" value="F:double-stranded DNA binding"/>
    <property type="evidence" value="ECO:0007669"/>
    <property type="project" value="TreeGrafter"/>
</dbReference>
<dbReference type="GO" id="GO:0015074">
    <property type="term" value="P:DNA integration"/>
    <property type="evidence" value="ECO:0007669"/>
    <property type="project" value="TreeGrafter"/>
</dbReference>
<dbReference type="GO" id="GO:0042800">
    <property type="term" value="F:histone H3K4 methyltransferase activity"/>
    <property type="evidence" value="ECO:0007669"/>
    <property type="project" value="TreeGrafter"/>
</dbReference>
<organism evidence="2 3">
    <name type="scientific">Eumeta variegata</name>
    <name type="common">Bagworm moth</name>
    <name type="synonym">Eumeta japonica</name>
    <dbReference type="NCBI Taxonomy" id="151549"/>
    <lineage>
        <taxon>Eukaryota</taxon>
        <taxon>Metazoa</taxon>
        <taxon>Ecdysozoa</taxon>
        <taxon>Arthropoda</taxon>
        <taxon>Hexapoda</taxon>
        <taxon>Insecta</taxon>
        <taxon>Pterygota</taxon>
        <taxon>Neoptera</taxon>
        <taxon>Endopterygota</taxon>
        <taxon>Lepidoptera</taxon>
        <taxon>Glossata</taxon>
        <taxon>Ditrysia</taxon>
        <taxon>Tineoidea</taxon>
        <taxon>Psychidae</taxon>
        <taxon>Oiketicinae</taxon>
        <taxon>Eumeta</taxon>
    </lineage>
</organism>
<dbReference type="GO" id="GO:0044774">
    <property type="term" value="P:mitotic DNA integrity checkpoint signaling"/>
    <property type="evidence" value="ECO:0007669"/>
    <property type="project" value="TreeGrafter"/>
</dbReference>
<dbReference type="InterPro" id="IPR052709">
    <property type="entry name" value="Transposase-MT_Hybrid"/>
</dbReference>
<dbReference type="Pfam" id="PF17906">
    <property type="entry name" value="HTH_48"/>
    <property type="match status" value="1"/>
</dbReference>
<accession>A0A4C1ZTK2</accession>
<evidence type="ECO:0000313" key="3">
    <source>
        <dbReference type="Proteomes" id="UP000299102"/>
    </source>
</evidence>
<keyword evidence="3" id="KW-1185">Reference proteome</keyword>
<dbReference type="EMBL" id="BGZK01002078">
    <property type="protein sequence ID" value="GBP90369.1"/>
    <property type="molecule type" value="Genomic_DNA"/>
</dbReference>
<protein>
    <submittedName>
        <fullName evidence="2">Mariner Mos1 transposase</fullName>
    </submittedName>
</protein>
<dbReference type="GO" id="GO:0005634">
    <property type="term" value="C:nucleus"/>
    <property type="evidence" value="ECO:0007669"/>
    <property type="project" value="TreeGrafter"/>
</dbReference>
<gene>
    <name evidence="2" type="ORF">EVAR_49098_1</name>
</gene>
<dbReference type="GO" id="GO:0046975">
    <property type="term" value="F:histone H3K36 methyltransferase activity"/>
    <property type="evidence" value="ECO:0007669"/>
    <property type="project" value="TreeGrafter"/>
</dbReference>